<name>A0A223RZ72_9ACTN</name>
<dbReference type="EMBL" id="CP022752">
    <property type="protein sequence ID" value="ASU81166.1"/>
    <property type="molecule type" value="Genomic_DNA"/>
</dbReference>
<organism evidence="2 3">
    <name type="scientific">Actinopolyspora erythraea</name>
    <dbReference type="NCBI Taxonomy" id="414996"/>
    <lineage>
        <taxon>Bacteria</taxon>
        <taxon>Bacillati</taxon>
        <taxon>Actinomycetota</taxon>
        <taxon>Actinomycetes</taxon>
        <taxon>Actinopolysporales</taxon>
        <taxon>Actinopolysporaceae</taxon>
        <taxon>Actinopolyspora</taxon>
    </lineage>
</organism>
<proteinExistence type="predicted"/>
<reference evidence="2 3" key="1">
    <citation type="submission" date="2017-08" db="EMBL/GenBank/DDBJ databases">
        <title>The complete genome sequence of moderately halophilic actinomycete Actinopolyspora erythraea YIM 90600, the producer of novel erythromycin, novel actinopolysporins A-C and tubercidin.</title>
        <authorList>
            <person name="Yin M."/>
            <person name="Tang S."/>
        </authorList>
    </citation>
    <scope>NUCLEOTIDE SEQUENCE [LARGE SCALE GENOMIC DNA]</scope>
    <source>
        <strain evidence="2 3">YIM 90600</strain>
    </source>
</reference>
<dbReference type="InterPro" id="IPR029063">
    <property type="entry name" value="SAM-dependent_MTases_sf"/>
</dbReference>
<accession>A0A223RZ72</accession>
<dbReference type="PIRSF" id="PIRSF017393">
    <property type="entry name" value="MTase_SAV2177"/>
    <property type="match status" value="1"/>
</dbReference>
<evidence type="ECO:0000313" key="2">
    <source>
        <dbReference type="EMBL" id="ASU81166.1"/>
    </source>
</evidence>
<dbReference type="KEGG" id="aey:CDG81_15590"/>
<sequence length="321" mass="35356">MIWEESRYRRQMDLTRPCGARITDAFLGGCHNFGVEREFVERAERAVPGITTTVRESRAFLRRTVDHSLRSGIRQFIDLGSGLPTVGHIHEIAGRITADHRVVYVDNEPLTAAHGSRLLADHPQAALLHEDCREIDSILSAPELRRLIDLDEPVALILTGVVHSLPESSDPRSLVRAYRDSLAVGSHLVLAHFTDSFCPERTRALQRLYAESSDPMFARSTGWIDSLFGDFEILDPGARPLTEWRPDPRGTAEAERCQVLYGGIGRKRSGSGLNSLAVSSVGTPRRGTTPDDPQREGGEQGDEPRDGPGLGQSRAGSQHAE</sequence>
<gene>
    <name evidence="2" type="ORF">CDG81_15590</name>
</gene>
<feature type="compositionally biased region" description="Polar residues" evidence="1">
    <location>
        <begin position="271"/>
        <end position="282"/>
    </location>
</feature>
<protein>
    <recommendedName>
        <fullName evidence="4">SAM-dependent methyltransferase</fullName>
    </recommendedName>
</protein>
<dbReference type="Gene3D" id="3.40.50.150">
    <property type="entry name" value="Vaccinia Virus protein VP39"/>
    <property type="match status" value="1"/>
</dbReference>
<dbReference type="AlphaFoldDB" id="A0A223RZ72"/>
<evidence type="ECO:0008006" key="4">
    <source>
        <dbReference type="Google" id="ProtNLM"/>
    </source>
</evidence>
<dbReference type="Proteomes" id="UP000215043">
    <property type="component" value="Chromosome"/>
</dbReference>
<evidence type="ECO:0000256" key="1">
    <source>
        <dbReference type="SAM" id="MobiDB-lite"/>
    </source>
</evidence>
<feature type="compositionally biased region" description="Basic and acidic residues" evidence="1">
    <location>
        <begin position="288"/>
        <end position="306"/>
    </location>
</feature>
<feature type="region of interest" description="Disordered" evidence="1">
    <location>
        <begin position="271"/>
        <end position="321"/>
    </location>
</feature>
<dbReference type="SUPFAM" id="SSF53335">
    <property type="entry name" value="S-adenosyl-L-methionine-dependent methyltransferases"/>
    <property type="match status" value="1"/>
</dbReference>
<evidence type="ECO:0000313" key="3">
    <source>
        <dbReference type="Proteomes" id="UP000215043"/>
    </source>
</evidence>
<dbReference type="InterPro" id="IPR006764">
    <property type="entry name" value="SAM_dep_MeTrfase_SAV2177_type"/>
</dbReference>
<dbReference type="Pfam" id="PF04672">
    <property type="entry name" value="Methyltransf_19"/>
    <property type="match status" value="1"/>
</dbReference>